<dbReference type="Pfam" id="PF04066">
    <property type="entry name" value="MrpF_PhaF"/>
    <property type="match status" value="1"/>
</dbReference>
<evidence type="ECO:0000256" key="2">
    <source>
        <dbReference type="ARBA" id="ARBA00022475"/>
    </source>
</evidence>
<dbReference type="AlphaFoldDB" id="A0A0B2AND9"/>
<evidence type="ECO:0000256" key="4">
    <source>
        <dbReference type="ARBA" id="ARBA00022989"/>
    </source>
</evidence>
<dbReference type="EMBL" id="JTDL01000101">
    <property type="protein sequence ID" value="KHL03285.1"/>
    <property type="molecule type" value="Genomic_DNA"/>
</dbReference>
<dbReference type="STRING" id="1338436.LK10_09420"/>
<keyword evidence="8" id="KW-1185">Reference proteome</keyword>
<evidence type="ECO:0000313" key="8">
    <source>
        <dbReference type="Proteomes" id="UP000030982"/>
    </source>
</evidence>
<organism evidence="7 8">
    <name type="scientific">Sinomonas humi</name>
    <dbReference type="NCBI Taxonomy" id="1338436"/>
    <lineage>
        <taxon>Bacteria</taxon>
        <taxon>Bacillati</taxon>
        <taxon>Actinomycetota</taxon>
        <taxon>Actinomycetes</taxon>
        <taxon>Micrococcales</taxon>
        <taxon>Micrococcaceae</taxon>
        <taxon>Sinomonas</taxon>
    </lineage>
</organism>
<sequence length="89" mass="9284">MWTAVTLALLVVGVAPAVYLAARGSNIQRLIGLQLLSVSGSLVLIGLSAIVNQSSYLIVPLVLAVLAATGTLVYTRLLTPHIDTEEDGQ</sequence>
<dbReference type="GO" id="GO:0005886">
    <property type="term" value="C:plasma membrane"/>
    <property type="evidence" value="ECO:0007669"/>
    <property type="project" value="UniProtKB-SubCell"/>
</dbReference>
<proteinExistence type="predicted"/>
<name>A0A0B2AND9_9MICC</name>
<accession>A0A0B2AND9</accession>
<evidence type="ECO:0000256" key="3">
    <source>
        <dbReference type="ARBA" id="ARBA00022692"/>
    </source>
</evidence>
<keyword evidence="5 6" id="KW-0472">Membrane</keyword>
<keyword evidence="2" id="KW-1003">Cell membrane</keyword>
<dbReference type="InterPro" id="IPR007208">
    <property type="entry name" value="MrpF/PhaF-like"/>
</dbReference>
<dbReference type="GO" id="GO:0015075">
    <property type="term" value="F:monoatomic ion transmembrane transporter activity"/>
    <property type="evidence" value="ECO:0007669"/>
    <property type="project" value="InterPro"/>
</dbReference>
<feature type="transmembrane region" description="Helical" evidence="6">
    <location>
        <begin position="57"/>
        <end position="77"/>
    </location>
</feature>
<evidence type="ECO:0000313" key="7">
    <source>
        <dbReference type="EMBL" id="KHL03285.1"/>
    </source>
</evidence>
<comment type="caution">
    <text evidence="7">The sequence shown here is derived from an EMBL/GenBank/DDBJ whole genome shotgun (WGS) entry which is preliminary data.</text>
</comment>
<protein>
    <submittedName>
        <fullName evidence="7">Uncharacterized protein</fullName>
    </submittedName>
</protein>
<dbReference type="Proteomes" id="UP000030982">
    <property type="component" value="Unassembled WGS sequence"/>
</dbReference>
<evidence type="ECO:0000256" key="6">
    <source>
        <dbReference type="SAM" id="Phobius"/>
    </source>
</evidence>
<evidence type="ECO:0000256" key="5">
    <source>
        <dbReference type="ARBA" id="ARBA00023136"/>
    </source>
</evidence>
<reference evidence="7 8" key="1">
    <citation type="submission" date="2014-09" db="EMBL/GenBank/DDBJ databases">
        <title>Genome sequence of Sinomonas sp. MUSC 117.</title>
        <authorList>
            <person name="Lee L.-H."/>
        </authorList>
    </citation>
    <scope>NUCLEOTIDE SEQUENCE [LARGE SCALE GENOMIC DNA]</scope>
    <source>
        <strain evidence="7 8">MUSC 117</strain>
    </source>
</reference>
<keyword evidence="3 6" id="KW-0812">Transmembrane</keyword>
<feature type="transmembrane region" description="Helical" evidence="6">
    <location>
        <begin position="30"/>
        <end position="50"/>
    </location>
</feature>
<comment type="subcellular location">
    <subcellularLocation>
        <location evidence="1">Cell membrane</location>
        <topology evidence="1">Multi-pass membrane protein</topology>
    </subcellularLocation>
</comment>
<keyword evidence="4 6" id="KW-1133">Transmembrane helix</keyword>
<gene>
    <name evidence="7" type="ORF">LK10_09420</name>
</gene>
<evidence type="ECO:0000256" key="1">
    <source>
        <dbReference type="ARBA" id="ARBA00004651"/>
    </source>
</evidence>